<reference evidence="1 2" key="1">
    <citation type="submission" date="2019-05" db="EMBL/GenBank/DDBJ databases">
        <title>Another draft genome of Portunus trituberculatus and its Hox gene families provides insights of decapod evolution.</title>
        <authorList>
            <person name="Jeong J.-H."/>
            <person name="Song I."/>
            <person name="Kim S."/>
            <person name="Choi T."/>
            <person name="Kim D."/>
            <person name="Ryu S."/>
            <person name="Kim W."/>
        </authorList>
    </citation>
    <scope>NUCLEOTIDE SEQUENCE [LARGE SCALE GENOMIC DNA]</scope>
    <source>
        <tissue evidence="1">Muscle</tissue>
    </source>
</reference>
<comment type="caution">
    <text evidence="1">The sequence shown here is derived from an EMBL/GenBank/DDBJ whole genome shotgun (WGS) entry which is preliminary data.</text>
</comment>
<dbReference type="PANTHER" id="PTHR47510:SF3">
    <property type="entry name" value="ENDO_EXONUCLEASE_PHOSPHATASE DOMAIN-CONTAINING PROTEIN"/>
    <property type="match status" value="1"/>
</dbReference>
<dbReference type="Proteomes" id="UP000324222">
    <property type="component" value="Unassembled WGS sequence"/>
</dbReference>
<dbReference type="AlphaFoldDB" id="A0A5B7FYT7"/>
<protein>
    <submittedName>
        <fullName evidence="1">Uncharacterized protein</fullName>
    </submittedName>
</protein>
<dbReference type="EMBL" id="VSRR010011035">
    <property type="protein sequence ID" value="MPC52641.1"/>
    <property type="molecule type" value="Genomic_DNA"/>
</dbReference>
<proteinExistence type="predicted"/>
<dbReference type="PANTHER" id="PTHR47510">
    <property type="entry name" value="REVERSE TRANSCRIPTASE DOMAIN-CONTAINING PROTEIN"/>
    <property type="match status" value="1"/>
</dbReference>
<accession>A0A5B7FYT7</accession>
<keyword evidence="2" id="KW-1185">Reference proteome</keyword>
<name>A0A5B7FYT7_PORTR</name>
<evidence type="ECO:0000313" key="2">
    <source>
        <dbReference type="Proteomes" id="UP000324222"/>
    </source>
</evidence>
<evidence type="ECO:0000313" key="1">
    <source>
        <dbReference type="EMBL" id="MPC52641.1"/>
    </source>
</evidence>
<sequence>MNESYKTVFIEEDEFTEPNRTLHCQGLQEIIVHKQEIGRLLKNLDVRKAMGPDGVSGWALKECKDQLFEPIWEMVTSSLKEGKVPLEWKRANIIPIFK</sequence>
<gene>
    <name evidence="1" type="ORF">E2C01_046516</name>
</gene>
<organism evidence="1 2">
    <name type="scientific">Portunus trituberculatus</name>
    <name type="common">Swimming crab</name>
    <name type="synonym">Neptunus trituberculatus</name>
    <dbReference type="NCBI Taxonomy" id="210409"/>
    <lineage>
        <taxon>Eukaryota</taxon>
        <taxon>Metazoa</taxon>
        <taxon>Ecdysozoa</taxon>
        <taxon>Arthropoda</taxon>
        <taxon>Crustacea</taxon>
        <taxon>Multicrustacea</taxon>
        <taxon>Malacostraca</taxon>
        <taxon>Eumalacostraca</taxon>
        <taxon>Eucarida</taxon>
        <taxon>Decapoda</taxon>
        <taxon>Pleocyemata</taxon>
        <taxon>Brachyura</taxon>
        <taxon>Eubrachyura</taxon>
        <taxon>Portunoidea</taxon>
        <taxon>Portunidae</taxon>
        <taxon>Portuninae</taxon>
        <taxon>Portunus</taxon>
    </lineage>
</organism>